<feature type="transmembrane region" description="Helical" evidence="1">
    <location>
        <begin position="49"/>
        <end position="74"/>
    </location>
</feature>
<dbReference type="GeneID" id="9800414"/>
<organism evidence="2 3">
    <name type="scientific">Caenorhabditis remanei</name>
    <name type="common">Caenorhabditis vulgaris</name>
    <dbReference type="NCBI Taxonomy" id="31234"/>
    <lineage>
        <taxon>Eukaryota</taxon>
        <taxon>Metazoa</taxon>
        <taxon>Ecdysozoa</taxon>
        <taxon>Nematoda</taxon>
        <taxon>Chromadorea</taxon>
        <taxon>Rhabditida</taxon>
        <taxon>Rhabditina</taxon>
        <taxon>Rhabditomorpha</taxon>
        <taxon>Rhabditoidea</taxon>
        <taxon>Rhabditidae</taxon>
        <taxon>Peloderinae</taxon>
        <taxon>Caenorhabditis</taxon>
    </lineage>
</organism>
<evidence type="ECO:0000313" key="2">
    <source>
        <dbReference type="EMBL" id="KAF1755062.1"/>
    </source>
</evidence>
<accession>A0A6A5GKM3</accession>
<dbReference type="RefSeq" id="XP_003098118.2">
    <property type="nucleotide sequence ID" value="XM_003098070.2"/>
</dbReference>
<feature type="transmembrane region" description="Helical" evidence="1">
    <location>
        <begin position="273"/>
        <end position="295"/>
    </location>
</feature>
<dbReference type="EMBL" id="WUAV01000005">
    <property type="protein sequence ID" value="KAF1755062.1"/>
    <property type="molecule type" value="Genomic_DNA"/>
</dbReference>
<dbReference type="CTD" id="9800414"/>
<keyword evidence="1" id="KW-1133">Transmembrane helix</keyword>
<dbReference type="Proteomes" id="UP000483820">
    <property type="component" value="Chromosome V"/>
</dbReference>
<keyword evidence="1" id="KW-0472">Membrane</keyword>
<dbReference type="KEGG" id="crq:GCK72_021630"/>
<keyword evidence="1" id="KW-0812">Transmembrane</keyword>
<comment type="caution">
    <text evidence="2">The sequence shown here is derived from an EMBL/GenBank/DDBJ whole genome shotgun (WGS) entry which is preliminary data.</text>
</comment>
<protein>
    <submittedName>
        <fullName evidence="2">Uncharacterized protein</fullName>
    </submittedName>
</protein>
<gene>
    <name evidence="2" type="ORF">GCK72_021630</name>
</gene>
<name>A0A6A5GKM3_CAERE</name>
<dbReference type="AlphaFoldDB" id="A0A6A5GKM3"/>
<sequence>MSTESLDQLSDLSDISDYSYHSDSDQGEMVEVVRRQKRNQKNGIDAEDVFFIISMLIIVMLLVTGIFICFRAAFLRKPIKKTENAPIIANMTENDIFNPMEYMKSFGEKRMMRTIEILEDQEKVARAQRVVESKRWSELADVPEYYWDKFMPDITRFEGVDAYLHMTKLNGTLVEEALYFHPIKFVKINEEGSINTSWALLNDGIFNMENVGSCDPKTECYKGTYKIEKGDLVIENTFTMEGGQKMIVKTVYYVPAETFISFEWTHRVESSNFFAVLCCVLLIFFSFLLFLLFFAN</sequence>
<evidence type="ECO:0000313" key="3">
    <source>
        <dbReference type="Proteomes" id="UP000483820"/>
    </source>
</evidence>
<reference evidence="2 3" key="1">
    <citation type="submission" date="2019-12" db="EMBL/GenBank/DDBJ databases">
        <title>Chromosome-level assembly of the Caenorhabditis remanei genome.</title>
        <authorList>
            <person name="Teterina A.A."/>
            <person name="Willis J.H."/>
            <person name="Phillips P.C."/>
        </authorList>
    </citation>
    <scope>NUCLEOTIDE SEQUENCE [LARGE SCALE GENOMIC DNA]</scope>
    <source>
        <strain evidence="2 3">PX506</strain>
        <tissue evidence="2">Whole organism</tissue>
    </source>
</reference>
<evidence type="ECO:0000256" key="1">
    <source>
        <dbReference type="SAM" id="Phobius"/>
    </source>
</evidence>
<proteinExistence type="predicted"/>